<dbReference type="Pfam" id="PF00550">
    <property type="entry name" value="PP-binding"/>
    <property type="match status" value="1"/>
</dbReference>
<dbReference type="AlphaFoldDB" id="A0A4P6JPU8"/>
<keyword evidence="3" id="KW-1185">Reference proteome</keyword>
<evidence type="ECO:0000259" key="1">
    <source>
        <dbReference type="Pfam" id="PF00550"/>
    </source>
</evidence>
<dbReference type="EMBL" id="CP035758">
    <property type="protein sequence ID" value="QBD77180.1"/>
    <property type="molecule type" value="Genomic_DNA"/>
</dbReference>
<dbReference type="InterPro" id="IPR009081">
    <property type="entry name" value="PP-bd_ACP"/>
</dbReference>
<feature type="domain" description="Carrier" evidence="1">
    <location>
        <begin position="17"/>
        <end position="78"/>
    </location>
</feature>
<evidence type="ECO:0000313" key="3">
    <source>
        <dbReference type="Proteomes" id="UP000290365"/>
    </source>
</evidence>
<dbReference type="OrthoDB" id="2625323at2"/>
<reference evidence="2 3" key="1">
    <citation type="submission" date="2019-01" db="EMBL/GenBank/DDBJ databases">
        <title>Ktedonosporobacter rubrisoli SCAWS-G2.</title>
        <authorList>
            <person name="Huang Y."/>
            <person name="Yan B."/>
        </authorList>
    </citation>
    <scope>NUCLEOTIDE SEQUENCE [LARGE SCALE GENOMIC DNA]</scope>
    <source>
        <strain evidence="2 3">SCAWS-G2</strain>
    </source>
</reference>
<dbReference type="KEGG" id="kbs:EPA93_14705"/>
<sequence length="84" mass="9637">MQRSIIVNQLNEYIAQQILDGSNIDLQETTPLLEWGILNSLEMVRLLQFLKEHFLVDIPPEKMIPDSFVNPGAIADLIMEETNK</sequence>
<protein>
    <submittedName>
        <fullName evidence="2">Acyl carrier protein</fullName>
    </submittedName>
</protein>
<evidence type="ECO:0000313" key="2">
    <source>
        <dbReference type="EMBL" id="QBD77180.1"/>
    </source>
</evidence>
<name>A0A4P6JPU8_KTERU</name>
<dbReference type="Proteomes" id="UP000290365">
    <property type="component" value="Chromosome"/>
</dbReference>
<dbReference type="SUPFAM" id="SSF47336">
    <property type="entry name" value="ACP-like"/>
    <property type="match status" value="1"/>
</dbReference>
<gene>
    <name evidence="2" type="ORF">EPA93_14705</name>
</gene>
<dbReference type="InterPro" id="IPR036736">
    <property type="entry name" value="ACP-like_sf"/>
</dbReference>
<dbReference type="Gene3D" id="1.10.1200.10">
    <property type="entry name" value="ACP-like"/>
    <property type="match status" value="1"/>
</dbReference>
<organism evidence="2 3">
    <name type="scientific">Ktedonosporobacter rubrisoli</name>
    <dbReference type="NCBI Taxonomy" id="2509675"/>
    <lineage>
        <taxon>Bacteria</taxon>
        <taxon>Bacillati</taxon>
        <taxon>Chloroflexota</taxon>
        <taxon>Ktedonobacteria</taxon>
        <taxon>Ktedonobacterales</taxon>
        <taxon>Ktedonosporobacteraceae</taxon>
        <taxon>Ktedonosporobacter</taxon>
    </lineage>
</organism>
<accession>A0A4P6JPU8</accession>
<dbReference type="RefSeq" id="WP_129888243.1">
    <property type="nucleotide sequence ID" value="NZ_CP035758.1"/>
</dbReference>
<proteinExistence type="predicted"/>